<feature type="chain" id="PRO_5001791257" evidence="3">
    <location>
        <begin position="21"/>
        <end position="219"/>
    </location>
</feature>
<evidence type="ECO:0000256" key="2">
    <source>
        <dbReference type="ARBA" id="ARBA00022729"/>
    </source>
</evidence>
<keyword evidence="2 3" id="KW-0732">Signal</keyword>
<dbReference type="EMBL" id="JMPJ01000033">
    <property type="protein sequence ID" value="KFC83899.1"/>
    <property type="molecule type" value="Genomic_DNA"/>
</dbReference>
<evidence type="ECO:0000313" key="5">
    <source>
        <dbReference type="Proteomes" id="UP000028640"/>
    </source>
</evidence>
<comment type="caution">
    <text evidence="4">The sequence shown here is derived from an EMBL/GenBank/DDBJ whole genome shotgun (WGS) entry which is preliminary data.</text>
</comment>
<dbReference type="GeneID" id="78379424"/>
<comment type="similarity">
    <text evidence="1">Belongs to the UPF0319 family.</text>
</comment>
<dbReference type="NCBIfam" id="NF002967">
    <property type="entry name" value="PRK03641.1"/>
    <property type="match status" value="1"/>
</dbReference>
<evidence type="ECO:0000256" key="3">
    <source>
        <dbReference type="SAM" id="SignalP"/>
    </source>
</evidence>
<evidence type="ECO:0000256" key="1">
    <source>
        <dbReference type="ARBA" id="ARBA00008490"/>
    </source>
</evidence>
<dbReference type="AlphaFoldDB" id="A0A085GJK4"/>
<proteinExistence type="inferred from homology"/>
<reference evidence="4 5" key="1">
    <citation type="submission" date="2014-05" db="EMBL/GenBank/DDBJ databases">
        <title>ATOL: Assembling a taxonomically balanced genome-scale reconstruction of the evolutionary history of the Enterobacteriaceae.</title>
        <authorList>
            <person name="Plunkett G.III."/>
            <person name="Neeno-Eckwall E.C."/>
            <person name="Glasner J.D."/>
            <person name="Perna N.T."/>
        </authorList>
    </citation>
    <scope>NUCLEOTIDE SEQUENCE [LARGE SCALE GENOMIC DNA]</scope>
    <source>
        <strain evidence="4 5">ATCC 33852</strain>
    </source>
</reference>
<dbReference type="eggNOG" id="COG3110">
    <property type="taxonomic scope" value="Bacteria"/>
</dbReference>
<dbReference type="OrthoDB" id="6428208at2"/>
<organism evidence="4 5">
    <name type="scientific">Ewingella americana (strain ATCC 33852 / DSM 4580 / CCUG 14506 / JCM 5911 / LMG 7869 / NCTC 12157 / CDC 1468-78)</name>
    <dbReference type="NCBI Taxonomy" id="910964"/>
    <lineage>
        <taxon>Bacteria</taxon>
        <taxon>Pseudomonadati</taxon>
        <taxon>Pseudomonadota</taxon>
        <taxon>Gammaproteobacteria</taxon>
        <taxon>Enterobacterales</taxon>
        <taxon>Yersiniaceae</taxon>
        <taxon>Ewingella</taxon>
    </lineage>
</organism>
<evidence type="ECO:0000313" key="4">
    <source>
        <dbReference type="EMBL" id="KFC83899.1"/>
    </source>
</evidence>
<dbReference type="InterPro" id="IPR018635">
    <property type="entry name" value="UPF0319"/>
</dbReference>
<feature type="signal peptide" evidence="3">
    <location>
        <begin position="1"/>
        <end position="20"/>
    </location>
</feature>
<dbReference type="STRING" id="910964.GEAM_1082"/>
<dbReference type="PANTHER" id="PTHR38108:SF1">
    <property type="entry name" value="UPF0319 PROTEIN YCCT"/>
    <property type="match status" value="1"/>
</dbReference>
<name>A0A085GJK4_EWIA3</name>
<dbReference type="PANTHER" id="PTHR38108">
    <property type="entry name" value="UPF0319 PROTEIN YCCT"/>
    <property type="match status" value="1"/>
</dbReference>
<sequence length="219" mass="23893">MKVRLMAALMSVCLLAPVCATSLKLSSDIDLLVLDGKRISGAILKGAESLEVDTGQHQILFQVSKNLHPATMNALMYHSPAMIVSFSAKGIRSASFILPTLNNEMDAAFFSHKLNYRLVDQDGRDIPSRRDVLRQVVYGNAADLEKVMLRYNMSNLRASVPAFAAAAQQQDDSLFNATSLSMLNASGKKHSNASKASWSKLVGSPHVGRFFSWFSLPSS</sequence>
<dbReference type="RefSeq" id="WP_051899413.1">
    <property type="nucleotide sequence ID" value="NZ_JMPJ01000033.1"/>
</dbReference>
<keyword evidence="5" id="KW-1185">Reference proteome</keyword>
<gene>
    <name evidence="4" type="ORF">GEAM_1082</name>
</gene>
<accession>A0A085GJK4</accession>
<protein>
    <submittedName>
        <fullName evidence="4">Uncharacterized UPF0319 family protein</fullName>
    </submittedName>
</protein>
<dbReference type="Pfam" id="PF09829">
    <property type="entry name" value="DUF2057"/>
    <property type="match status" value="1"/>
</dbReference>
<dbReference type="Proteomes" id="UP000028640">
    <property type="component" value="Unassembled WGS sequence"/>
</dbReference>